<dbReference type="EMBL" id="NBSK02000003">
    <property type="protein sequence ID" value="KAJ0215110.1"/>
    <property type="molecule type" value="Genomic_DNA"/>
</dbReference>
<dbReference type="InterPro" id="IPR021715">
    <property type="entry name" value="Slu7_dom"/>
</dbReference>
<organism evidence="10 11">
    <name type="scientific">Lactuca sativa</name>
    <name type="common">Garden lettuce</name>
    <dbReference type="NCBI Taxonomy" id="4236"/>
    <lineage>
        <taxon>Eukaryota</taxon>
        <taxon>Viridiplantae</taxon>
        <taxon>Streptophyta</taxon>
        <taxon>Embryophyta</taxon>
        <taxon>Tracheophyta</taxon>
        <taxon>Spermatophyta</taxon>
        <taxon>Magnoliopsida</taxon>
        <taxon>eudicotyledons</taxon>
        <taxon>Gunneridae</taxon>
        <taxon>Pentapetalae</taxon>
        <taxon>asterids</taxon>
        <taxon>campanulids</taxon>
        <taxon>Asterales</taxon>
        <taxon>Asteraceae</taxon>
        <taxon>Cichorioideae</taxon>
        <taxon>Cichorieae</taxon>
        <taxon>Lactucinae</taxon>
        <taxon>Lactuca</taxon>
    </lineage>
</organism>
<evidence type="ECO:0000256" key="5">
    <source>
        <dbReference type="ARBA" id="ARBA00023187"/>
    </source>
</evidence>
<reference evidence="10 11" key="1">
    <citation type="journal article" date="2017" name="Nat. Commun.">
        <title>Genome assembly with in vitro proximity ligation data and whole-genome triplication in lettuce.</title>
        <authorList>
            <person name="Reyes-Chin-Wo S."/>
            <person name="Wang Z."/>
            <person name="Yang X."/>
            <person name="Kozik A."/>
            <person name="Arikit S."/>
            <person name="Song C."/>
            <person name="Xia L."/>
            <person name="Froenicke L."/>
            <person name="Lavelle D.O."/>
            <person name="Truco M.J."/>
            <person name="Xia R."/>
            <person name="Zhu S."/>
            <person name="Xu C."/>
            <person name="Xu H."/>
            <person name="Xu X."/>
            <person name="Cox K."/>
            <person name="Korf I."/>
            <person name="Meyers B.C."/>
            <person name="Michelmore R.W."/>
        </authorList>
    </citation>
    <scope>NUCLEOTIDE SEQUENCE [LARGE SCALE GENOMIC DNA]</scope>
    <source>
        <strain evidence="11">cv. Salinas</strain>
        <tissue evidence="10">Seedlings</tissue>
    </source>
</reference>
<protein>
    <recommendedName>
        <fullName evidence="7">Pre-mRNA-splicing factor SLU7</fullName>
    </recommendedName>
</protein>
<comment type="function">
    <text evidence="7">Involved in pre-mRNA splicing.</text>
</comment>
<feature type="region of interest" description="Disordered" evidence="8">
    <location>
        <begin position="80"/>
        <end position="104"/>
    </location>
</feature>
<comment type="similarity">
    <text evidence="2 7">Belongs to the SLU7 family.</text>
</comment>
<feature type="compositionally biased region" description="Basic and acidic residues" evidence="8">
    <location>
        <begin position="80"/>
        <end position="100"/>
    </location>
</feature>
<keyword evidence="6 7" id="KW-0539">Nucleus</keyword>
<comment type="subunit">
    <text evidence="7">Associated with the spliceosome.</text>
</comment>
<dbReference type="Proteomes" id="UP000235145">
    <property type="component" value="Unassembled WGS sequence"/>
</dbReference>
<comment type="subcellular location">
    <subcellularLocation>
        <location evidence="1 7">Nucleus</location>
    </subcellularLocation>
</comment>
<evidence type="ECO:0000256" key="2">
    <source>
        <dbReference type="ARBA" id="ARBA00007203"/>
    </source>
</evidence>
<evidence type="ECO:0000313" key="11">
    <source>
        <dbReference type="Proteomes" id="UP000235145"/>
    </source>
</evidence>
<comment type="caution">
    <text evidence="10">The sequence shown here is derived from an EMBL/GenBank/DDBJ whole genome shotgun (WGS) entry which is preliminary data.</text>
</comment>
<dbReference type="Pfam" id="PF11708">
    <property type="entry name" value="Slu7"/>
    <property type="match status" value="1"/>
</dbReference>
<evidence type="ECO:0000256" key="8">
    <source>
        <dbReference type="SAM" id="MobiDB-lite"/>
    </source>
</evidence>
<sequence length="117" mass="13439">MYLWLKRVIYLQFDIGDVLIGDTTTGFKQLNIHAWEAFEKGNDVHMQSAPSQAELFEQREAKISSEGEVEYDRAGRIIKDQKSIASKKDPESSKKHEDIKQPSLLPLQEKLSGIWFS</sequence>
<evidence type="ECO:0000256" key="7">
    <source>
        <dbReference type="RuleBase" id="RU367071"/>
    </source>
</evidence>
<keyword evidence="11" id="KW-1185">Reference proteome</keyword>
<proteinExistence type="inferred from homology"/>
<evidence type="ECO:0000313" key="10">
    <source>
        <dbReference type="EMBL" id="KAJ0215110.1"/>
    </source>
</evidence>
<dbReference type="PANTHER" id="PTHR12942">
    <property type="entry name" value="STEP II SPLICING FACTOR SLU7"/>
    <property type="match status" value="1"/>
</dbReference>
<keyword evidence="3 7" id="KW-0507">mRNA processing</keyword>
<dbReference type="GO" id="GO:0005681">
    <property type="term" value="C:spliceosomal complex"/>
    <property type="evidence" value="ECO:0007669"/>
    <property type="project" value="UniProtKB-UniRule"/>
</dbReference>
<dbReference type="GO" id="GO:0000398">
    <property type="term" value="P:mRNA splicing, via spliceosome"/>
    <property type="evidence" value="ECO:0007669"/>
    <property type="project" value="UniProtKB-UniRule"/>
</dbReference>
<evidence type="ECO:0000256" key="4">
    <source>
        <dbReference type="ARBA" id="ARBA00022728"/>
    </source>
</evidence>
<dbReference type="InterPro" id="IPR039974">
    <property type="entry name" value="Splicing_factor_SLU7"/>
</dbReference>
<evidence type="ECO:0000259" key="9">
    <source>
        <dbReference type="Pfam" id="PF11708"/>
    </source>
</evidence>
<feature type="domain" description="Pre-mRNA-splicing factor SLU7" evidence="9">
    <location>
        <begin position="23"/>
        <end position="62"/>
    </location>
</feature>
<keyword evidence="5 7" id="KW-0508">mRNA splicing</keyword>
<evidence type="ECO:0000256" key="6">
    <source>
        <dbReference type="ARBA" id="ARBA00023242"/>
    </source>
</evidence>
<dbReference type="GO" id="GO:0030628">
    <property type="term" value="F:pre-mRNA 3'-splice site binding"/>
    <property type="evidence" value="ECO:0007669"/>
    <property type="project" value="UniProtKB-UniRule"/>
</dbReference>
<evidence type="ECO:0000256" key="3">
    <source>
        <dbReference type="ARBA" id="ARBA00022664"/>
    </source>
</evidence>
<dbReference type="AlphaFoldDB" id="A0A9R1XHS5"/>
<keyword evidence="4 7" id="KW-0747">Spliceosome</keyword>
<name>A0A9R1XHS5_LACSA</name>
<gene>
    <name evidence="10" type="ORF">LSAT_V11C300119000</name>
</gene>
<evidence type="ECO:0000256" key="1">
    <source>
        <dbReference type="ARBA" id="ARBA00004123"/>
    </source>
</evidence>
<dbReference type="PANTHER" id="PTHR12942:SF2">
    <property type="entry name" value="PRE-MRNA-SPLICING FACTOR SLU7"/>
    <property type="match status" value="1"/>
</dbReference>
<accession>A0A9R1XHS5</accession>